<dbReference type="PANTHER" id="PTHR42663">
    <property type="entry name" value="HYDROLASE C777.06C-RELATED-RELATED"/>
    <property type="match status" value="1"/>
</dbReference>
<dbReference type="CDD" id="cd07736">
    <property type="entry name" value="PhnP-like_MBL-fold"/>
    <property type="match status" value="1"/>
</dbReference>
<dbReference type="NCBIfam" id="TIGR03307">
    <property type="entry name" value="PhnP"/>
    <property type="match status" value="1"/>
</dbReference>
<feature type="domain" description="Metallo-beta-lactamase" evidence="2">
    <location>
        <begin position="51"/>
        <end position="222"/>
    </location>
</feature>
<dbReference type="Gene3D" id="3.60.15.10">
    <property type="entry name" value="Ribonuclease Z/Hydroxyacylglutathione hydrolase-like"/>
    <property type="match status" value="1"/>
</dbReference>
<dbReference type="EMBL" id="JAAXKX010000007">
    <property type="protein sequence ID" value="NKN32964.1"/>
    <property type="molecule type" value="Genomic_DNA"/>
</dbReference>
<dbReference type="InterPro" id="IPR036866">
    <property type="entry name" value="RibonucZ/Hydroxyglut_hydro"/>
</dbReference>
<proteinExistence type="predicted"/>
<dbReference type="InterPro" id="IPR001279">
    <property type="entry name" value="Metallo-B-lactamas"/>
</dbReference>
<organism evidence="3 4">
    <name type="scientific">Marichromatium bheemlicum</name>
    <dbReference type="NCBI Taxonomy" id="365339"/>
    <lineage>
        <taxon>Bacteria</taxon>
        <taxon>Pseudomonadati</taxon>
        <taxon>Pseudomonadota</taxon>
        <taxon>Gammaproteobacteria</taxon>
        <taxon>Chromatiales</taxon>
        <taxon>Chromatiaceae</taxon>
        <taxon>Marichromatium</taxon>
    </lineage>
</organism>
<evidence type="ECO:0000256" key="1">
    <source>
        <dbReference type="SAM" id="MobiDB-lite"/>
    </source>
</evidence>
<dbReference type="Pfam" id="PF12706">
    <property type="entry name" value="Lactamase_B_2"/>
    <property type="match status" value="1"/>
</dbReference>
<keyword evidence="3" id="KW-0378">Hydrolase</keyword>
<dbReference type="RefSeq" id="WP_168668020.1">
    <property type="nucleotide sequence ID" value="NZ_JAAXKX010000007.1"/>
</dbReference>
<accession>A0ABX1I5X5</accession>
<gene>
    <name evidence="3" type="primary">phnP</name>
    <name evidence="3" type="ORF">HF203_06990</name>
</gene>
<dbReference type="GO" id="GO:0103043">
    <property type="term" value="F:phosphoribosyl 1,2-cyclic phosphate phosphodiesterase activity"/>
    <property type="evidence" value="ECO:0007669"/>
    <property type="project" value="UniProtKB-EC"/>
</dbReference>
<comment type="caution">
    <text evidence="3">The sequence shown here is derived from an EMBL/GenBank/DDBJ whole genome shotgun (WGS) entry which is preliminary data.</text>
</comment>
<evidence type="ECO:0000259" key="2">
    <source>
        <dbReference type="Pfam" id="PF12706"/>
    </source>
</evidence>
<keyword evidence="4" id="KW-1185">Reference proteome</keyword>
<protein>
    <submittedName>
        <fullName evidence="3">Phosphonate metabolism protein PhnP</fullName>
        <ecNumber evidence="3">3.1.4.55</ecNumber>
    </submittedName>
</protein>
<evidence type="ECO:0000313" key="4">
    <source>
        <dbReference type="Proteomes" id="UP000740754"/>
    </source>
</evidence>
<evidence type="ECO:0000313" key="3">
    <source>
        <dbReference type="EMBL" id="NKN32964.1"/>
    </source>
</evidence>
<dbReference type="PANTHER" id="PTHR42663:SF6">
    <property type="entry name" value="HYDROLASE C777.06C-RELATED"/>
    <property type="match status" value="1"/>
</dbReference>
<name>A0ABX1I5X5_9GAMM</name>
<dbReference type="InterPro" id="IPR035682">
    <property type="entry name" value="PhnP_MBL"/>
</dbReference>
<reference evidence="3 4" key="1">
    <citation type="submission" date="2020-04" db="EMBL/GenBank/DDBJ databases">
        <title>Draft Whole-Genome sequence of Marichromatium bheemlicum DSM 18632, type strain.</title>
        <authorList>
            <person name="Kyndt J.A."/>
            <person name="Meyer T.E."/>
        </authorList>
    </citation>
    <scope>NUCLEOTIDE SEQUENCE [LARGE SCALE GENOMIC DNA]</scope>
    <source>
        <strain evidence="3 4">DSM 18632</strain>
    </source>
</reference>
<dbReference type="Proteomes" id="UP000740754">
    <property type="component" value="Unassembled WGS sequence"/>
</dbReference>
<sequence length="280" mass="31230">MFEIEFIGTGDAAGVPVWGCDCPACRRASADPARRRESACVAVHTETGVTLIDAGVGDLARRFAFGQIRRILLTHFHMDHVQGLFPLRWCERTPRIPVHRPDDPIGADDLYKHPGVLDFRPPLAPFVEHDLGDLHITPLPLRHSRPTQGYVLRHQRHRLAYLTDTAGLPETTLRHLQRHPVAALVLDCHVPPQPRPPRNHNDLTTALALWRASGAPRLWLTHVGHHLDDWLRQPGNALPEGVRVAADGLRLAGDGQVRTTHRPSRHADATRSPPEARLVT</sequence>
<dbReference type="EC" id="3.1.4.55" evidence="3"/>
<dbReference type="InterPro" id="IPR017693">
    <property type="entry name" value="Phosphonate_metab_PhnP"/>
</dbReference>
<dbReference type="SUPFAM" id="SSF56281">
    <property type="entry name" value="Metallo-hydrolase/oxidoreductase"/>
    <property type="match status" value="1"/>
</dbReference>
<feature type="region of interest" description="Disordered" evidence="1">
    <location>
        <begin position="254"/>
        <end position="280"/>
    </location>
</feature>